<proteinExistence type="predicted"/>
<keyword evidence="2" id="KW-1185">Reference proteome</keyword>
<organism evidence="1 2">
    <name type="scientific">Flavobacterium nitrogenifigens</name>
    <dbReference type="NCBI Taxonomy" id="1617283"/>
    <lineage>
        <taxon>Bacteria</taxon>
        <taxon>Pseudomonadati</taxon>
        <taxon>Bacteroidota</taxon>
        <taxon>Flavobacteriia</taxon>
        <taxon>Flavobacteriales</taxon>
        <taxon>Flavobacteriaceae</taxon>
        <taxon>Flavobacterium</taxon>
    </lineage>
</organism>
<sequence>MKYLIILFFAFSVSFAQSPKRAVKKLGDNPVFFIDSVNVDKDDLMKYSAEEISAVTVFKGKEAIELLGEDGKDGAVYVETIAFCKKRYWKYFASKSAEYKKMVNPDDDKNVQYIINDRVLKDQPGNLSMIDDKIFKSIKLISKEELSKKYKIENKDFGFLIVSDVPKNLYHGNQKF</sequence>
<evidence type="ECO:0000313" key="1">
    <source>
        <dbReference type="EMBL" id="MBB4803065.1"/>
    </source>
</evidence>
<dbReference type="Proteomes" id="UP000561681">
    <property type="component" value="Unassembled WGS sequence"/>
</dbReference>
<reference evidence="1 2" key="1">
    <citation type="submission" date="2020-08" db="EMBL/GenBank/DDBJ databases">
        <title>Functional genomics of gut bacteria from endangered species of beetles.</title>
        <authorList>
            <person name="Carlos-Shanley C."/>
        </authorList>
    </citation>
    <scope>NUCLEOTIDE SEQUENCE [LARGE SCALE GENOMIC DNA]</scope>
    <source>
        <strain evidence="1 2">S00142</strain>
    </source>
</reference>
<dbReference type="AlphaFoldDB" id="A0A7W7IYZ1"/>
<protein>
    <submittedName>
        <fullName evidence="1">Uncharacterized protein</fullName>
    </submittedName>
</protein>
<gene>
    <name evidence="1" type="ORF">HNP37_003140</name>
</gene>
<comment type="caution">
    <text evidence="1">The sequence shown here is derived from an EMBL/GenBank/DDBJ whole genome shotgun (WGS) entry which is preliminary data.</text>
</comment>
<dbReference type="EMBL" id="JACHLD010000005">
    <property type="protein sequence ID" value="MBB4803065.1"/>
    <property type="molecule type" value="Genomic_DNA"/>
</dbReference>
<accession>A0A7W7IYZ1</accession>
<evidence type="ECO:0000313" key="2">
    <source>
        <dbReference type="Proteomes" id="UP000561681"/>
    </source>
</evidence>
<dbReference type="RefSeq" id="WP_184163952.1">
    <property type="nucleotide sequence ID" value="NZ_JACHLD010000005.1"/>
</dbReference>
<name>A0A7W7IYZ1_9FLAO</name>